<sequence>MSGKYAAKYGFDKMPNYKHDMDIIIPKGDPEYITKVFRIPKQCKAHAVFKNFKDVDEKKLAAYDSSVNRLNRADYLLNFITTINSLNKSGDVVGYCCIRSVLMNYLSVSPLYADNDAVARTLLAEVLPIIAHIKMYRHLKAVYPAANEQMSPCCLIQSKIFVYSKFSQVSLDPVHLPHLALPLSLLPGARQVL</sequence>
<dbReference type="EMBL" id="UYRV01001312">
    <property type="protein sequence ID" value="VDK46693.1"/>
    <property type="molecule type" value="Genomic_DNA"/>
</dbReference>
<dbReference type="Gene3D" id="3.40.630.90">
    <property type="match status" value="1"/>
</dbReference>
<name>A0A3P6QV89_CYLGO</name>
<proteinExistence type="predicted"/>
<reference evidence="1 2" key="1">
    <citation type="submission" date="2018-11" db="EMBL/GenBank/DDBJ databases">
        <authorList>
            <consortium name="Pathogen Informatics"/>
        </authorList>
    </citation>
    <scope>NUCLEOTIDE SEQUENCE [LARGE SCALE GENOMIC DNA]</scope>
</reference>
<accession>A0A3P6QV89</accession>
<organism evidence="1 2">
    <name type="scientific">Cylicostephanus goldi</name>
    <name type="common">Nematode worm</name>
    <dbReference type="NCBI Taxonomy" id="71465"/>
    <lineage>
        <taxon>Eukaryota</taxon>
        <taxon>Metazoa</taxon>
        <taxon>Ecdysozoa</taxon>
        <taxon>Nematoda</taxon>
        <taxon>Chromadorea</taxon>
        <taxon>Rhabditida</taxon>
        <taxon>Rhabditina</taxon>
        <taxon>Rhabditomorpha</taxon>
        <taxon>Strongyloidea</taxon>
        <taxon>Strongylidae</taxon>
        <taxon>Cylicostephanus</taxon>
    </lineage>
</organism>
<dbReference type="PANTHER" id="PTHR47408">
    <property type="entry name" value="PROTEIN CBG01304-RELATED"/>
    <property type="match status" value="1"/>
</dbReference>
<dbReference type="Proteomes" id="UP000271889">
    <property type="component" value="Unassembled WGS sequence"/>
</dbReference>
<keyword evidence="2" id="KW-1185">Reference proteome</keyword>
<dbReference type="OrthoDB" id="6418983at2759"/>
<evidence type="ECO:0000313" key="1">
    <source>
        <dbReference type="EMBL" id="VDK46693.1"/>
    </source>
</evidence>
<dbReference type="AlphaFoldDB" id="A0A3P6QV89"/>
<gene>
    <name evidence="1" type="ORF">CGOC_LOCUS835</name>
</gene>
<protein>
    <submittedName>
        <fullName evidence="1">Uncharacterized protein</fullName>
    </submittedName>
</protein>
<evidence type="ECO:0000313" key="2">
    <source>
        <dbReference type="Proteomes" id="UP000271889"/>
    </source>
</evidence>